<dbReference type="SUPFAM" id="SSF52540">
    <property type="entry name" value="P-loop containing nucleoside triphosphate hydrolases"/>
    <property type="match status" value="1"/>
</dbReference>
<feature type="region of interest" description="Disordered" evidence="3">
    <location>
        <begin position="38"/>
        <end position="64"/>
    </location>
</feature>
<evidence type="ECO:0000313" key="5">
    <source>
        <dbReference type="Proteomes" id="UP000234331"/>
    </source>
</evidence>
<gene>
    <name evidence="4" type="ORF">FRACA_260017</name>
</gene>
<dbReference type="EMBL" id="FZMO01000179">
    <property type="protein sequence ID" value="SNQ48564.1"/>
    <property type="molecule type" value="Genomic_DNA"/>
</dbReference>
<accession>A0A2I2KSB7</accession>
<comment type="similarity">
    <text evidence="1">Belongs to the ABC transporter superfamily.</text>
</comment>
<keyword evidence="2" id="KW-0813">Transport</keyword>
<dbReference type="PANTHER" id="PTHR43335">
    <property type="entry name" value="ABC TRANSPORTER, ATP-BINDING PROTEIN"/>
    <property type="match status" value="1"/>
</dbReference>
<organism evidence="4 5">
    <name type="scientific">Frankia canadensis</name>
    <dbReference type="NCBI Taxonomy" id="1836972"/>
    <lineage>
        <taxon>Bacteria</taxon>
        <taxon>Bacillati</taxon>
        <taxon>Actinomycetota</taxon>
        <taxon>Actinomycetes</taxon>
        <taxon>Frankiales</taxon>
        <taxon>Frankiaceae</taxon>
        <taxon>Frankia</taxon>
    </lineage>
</organism>
<dbReference type="Gene3D" id="3.40.50.300">
    <property type="entry name" value="P-loop containing nucleotide triphosphate hydrolases"/>
    <property type="match status" value="1"/>
</dbReference>
<evidence type="ECO:0008006" key="6">
    <source>
        <dbReference type="Google" id="ProtNLM"/>
    </source>
</evidence>
<evidence type="ECO:0000313" key="4">
    <source>
        <dbReference type="EMBL" id="SNQ48564.1"/>
    </source>
</evidence>
<sequence>MDEVLGAVGLTEAAHRRVGAFSLGMGQRLGIAAAPLGDPEVFRAGSPARSTSRSTRQATRRRQT</sequence>
<proteinExistence type="inferred from homology"/>
<reference evidence="4 5" key="1">
    <citation type="submission" date="2017-06" db="EMBL/GenBank/DDBJ databases">
        <authorList>
            <person name="Kim H.J."/>
            <person name="Triplett B.A."/>
        </authorList>
    </citation>
    <scope>NUCLEOTIDE SEQUENCE [LARGE SCALE GENOMIC DNA]</scope>
    <source>
        <strain evidence="4">FRACA_ARgP5</strain>
    </source>
</reference>
<dbReference type="Proteomes" id="UP000234331">
    <property type="component" value="Unassembled WGS sequence"/>
</dbReference>
<dbReference type="AlphaFoldDB" id="A0A2I2KSB7"/>
<evidence type="ECO:0000256" key="1">
    <source>
        <dbReference type="ARBA" id="ARBA00005417"/>
    </source>
</evidence>
<dbReference type="PANTHER" id="PTHR43335:SF4">
    <property type="entry name" value="ABC TRANSPORTER, ATP-BINDING PROTEIN"/>
    <property type="match status" value="1"/>
</dbReference>
<protein>
    <recommendedName>
        <fullName evidence="6">ABC transporter domain-containing protein</fullName>
    </recommendedName>
</protein>
<name>A0A2I2KSB7_9ACTN</name>
<keyword evidence="5" id="KW-1185">Reference proteome</keyword>
<feature type="compositionally biased region" description="Low complexity" evidence="3">
    <location>
        <begin position="48"/>
        <end position="57"/>
    </location>
</feature>
<evidence type="ECO:0000256" key="2">
    <source>
        <dbReference type="ARBA" id="ARBA00022448"/>
    </source>
</evidence>
<evidence type="ECO:0000256" key="3">
    <source>
        <dbReference type="SAM" id="MobiDB-lite"/>
    </source>
</evidence>
<dbReference type="InterPro" id="IPR027417">
    <property type="entry name" value="P-loop_NTPase"/>
</dbReference>